<proteinExistence type="predicted"/>
<dbReference type="Pfam" id="PF03358">
    <property type="entry name" value="FMN_red"/>
    <property type="match status" value="1"/>
</dbReference>
<keyword evidence="3" id="KW-1185">Reference proteome</keyword>
<dbReference type="eggNOG" id="COG0431">
    <property type="taxonomic scope" value="Bacteria"/>
</dbReference>
<accession>A0A062VAZ0</accession>
<feature type="domain" description="NADPH-dependent FMN reductase-like" evidence="1">
    <location>
        <begin position="38"/>
        <end position="107"/>
    </location>
</feature>
<evidence type="ECO:0000313" key="3">
    <source>
        <dbReference type="Proteomes" id="UP000027100"/>
    </source>
</evidence>
<reference evidence="2 3" key="1">
    <citation type="journal article" date="2014" name="Antonie Van Leeuwenhoek">
        <title>Hyphomonas beringensis sp. nov. and Hyphomonas chukchiensis sp. nov., isolated from surface seawater of the Bering Sea and Chukchi Sea.</title>
        <authorList>
            <person name="Li C."/>
            <person name="Lai Q."/>
            <person name="Li G."/>
            <person name="Dong C."/>
            <person name="Wang J."/>
            <person name="Liao Y."/>
            <person name="Shao Z."/>
        </authorList>
    </citation>
    <scope>NUCLEOTIDE SEQUENCE [LARGE SCALE GENOMIC DNA]</scope>
    <source>
        <strain evidence="2 3">PS728</strain>
    </source>
</reference>
<dbReference type="InterPro" id="IPR029039">
    <property type="entry name" value="Flavoprotein-like_sf"/>
</dbReference>
<evidence type="ECO:0000313" key="2">
    <source>
        <dbReference type="EMBL" id="KCZ97372.1"/>
    </source>
</evidence>
<dbReference type="GO" id="GO:0016491">
    <property type="term" value="F:oxidoreductase activity"/>
    <property type="evidence" value="ECO:0007669"/>
    <property type="project" value="InterPro"/>
</dbReference>
<dbReference type="AlphaFoldDB" id="A0A062VAZ0"/>
<organism evidence="2 3">
    <name type="scientific">Hyphomonas polymorpha PS728</name>
    <dbReference type="NCBI Taxonomy" id="1280954"/>
    <lineage>
        <taxon>Bacteria</taxon>
        <taxon>Pseudomonadati</taxon>
        <taxon>Pseudomonadota</taxon>
        <taxon>Alphaproteobacteria</taxon>
        <taxon>Hyphomonadales</taxon>
        <taxon>Hyphomonadaceae</taxon>
        <taxon>Hyphomonas</taxon>
    </lineage>
</organism>
<comment type="caution">
    <text evidence="2">The sequence shown here is derived from an EMBL/GenBank/DDBJ whole genome shotgun (WGS) entry which is preliminary data.</text>
</comment>
<dbReference type="RefSeq" id="WP_035600523.1">
    <property type="nucleotide sequence ID" value="NZ_ARYM01000020.1"/>
</dbReference>
<dbReference type="Proteomes" id="UP000027100">
    <property type="component" value="Unassembled WGS sequence"/>
</dbReference>
<evidence type="ECO:0000259" key="1">
    <source>
        <dbReference type="Pfam" id="PF03358"/>
    </source>
</evidence>
<protein>
    <recommendedName>
        <fullName evidence="1">NADPH-dependent FMN reductase-like domain-containing protein</fullName>
    </recommendedName>
</protein>
<name>A0A062VAZ0_9PROT</name>
<dbReference type="InterPro" id="IPR005025">
    <property type="entry name" value="FMN_Rdtase-like_dom"/>
</dbReference>
<dbReference type="EMBL" id="ARYM01000020">
    <property type="protein sequence ID" value="KCZ97372.1"/>
    <property type="molecule type" value="Genomic_DNA"/>
</dbReference>
<gene>
    <name evidence="2" type="ORF">HPO_15106</name>
</gene>
<sequence length="163" mass="17319">MKQLLIIWHSRTRAAEAMARAAFEGAQGDEACGARLVPARAAQAEDLLAADGYLFAAPENLASLSGEMKEFFDRCYYPVLGRIEGRPYALMIAAGSDGDGAARQAARICKGWRLRDVQPPLIVNTAAQTAEEILAPKVLGQDVLAQCRELGAGMAAGIGSGIW</sequence>
<dbReference type="PATRIC" id="fig|1280954.3.peg.3057"/>
<dbReference type="SUPFAM" id="SSF52218">
    <property type="entry name" value="Flavoproteins"/>
    <property type="match status" value="1"/>
</dbReference>
<dbReference type="STRING" id="1280954.HPO_15106"/>
<dbReference type="Gene3D" id="3.40.50.360">
    <property type="match status" value="1"/>
</dbReference>
<dbReference type="OrthoDB" id="5736081at2"/>